<protein>
    <recommendedName>
        <fullName evidence="8">C-type lectin domain-containing protein</fullName>
    </recommendedName>
</protein>
<evidence type="ECO:0000256" key="7">
    <source>
        <dbReference type="SAM" id="SignalP"/>
    </source>
</evidence>
<evidence type="ECO:0000313" key="9">
    <source>
        <dbReference type="Ensembl" id="ENSCSRP00000022188.1"/>
    </source>
</evidence>
<dbReference type="Gene3D" id="3.10.100.10">
    <property type="entry name" value="Mannose-Binding Protein A, subunit A"/>
    <property type="match status" value="1"/>
</dbReference>
<sequence>MLLLPIFNTFVLVLTLVTTSNSNPAQVIQKQDQNVCTLVMCGPAQNGLPGRDGKDGPKGEKGDQGLRGISGLPGKDGSPGSKGDRGAEGPKGDCGGRVYSLLEEQYNQKKSIFDLYCASVFFIAWIFMNGKNAGEKTFQANGSEGDFETSKATCSQAGGLLASPRNSAENTAIQQIVVRHNKAAYVGINDIETEGSFKYLSGEAIGYSNWAGGEPNNLGTEDCVEIYSDGRWNDKSCHEKRLIICEF</sequence>
<feature type="compositionally biased region" description="Basic and acidic residues" evidence="6">
    <location>
        <begin position="51"/>
        <end position="64"/>
    </location>
</feature>
<reference evidence="9" key="1">
    <citation type="submission" date="2025-08" db="UniProtKB">
        <authorList>
            <consortium name="Ensembl"/>
        </authorList>
    </citation>
    <scope>IDENTIFICATION</scope>
</reference>
<dbReference type="InterPro" id="IPR016186">
    <property type="entry name" value="C-type_lectin-like/link_sf"/>
</dbReference>
<feature type="compositionally biased region" description="Basic and acidic residues" evidence="6">
    <location>
        <begin position="82"/>
        <end position="91"/>
    </location>
</feature>
<dbReference type="SUPFAM" id="SSF56436">
    <property type="entry name" value="C-type lectin-like"/>
    <property type="match status" value="1"/>
</dbReference>
<dbReference type="PANTHER" id="PTHR24024:SF15">
    <property type="entry name" value="PULMONARY SURFACTANT-ASSOCIATED PROTEIN D"/>
    <property type="match status" value="1"/>
</dbReference>
<feature type="signal peptide" evidence="7">
    <location>
        <begin position="1"/>
        <end position="22"/>
    </location>
</feature>
<dbReference type="GO" id="GO:0005581">
    <property type="term" value="C:collagen trimer"/>
    <property type="evidence" value="ECO:0007669"/>
    <property type="project" value="UniProtKB-KW"/>
</dbReference>
<feature type="domain" description="C-type lectin" evidence="8">
    <location>
        <begin position="133"/>
        <end position="246"/>
    </location>
</feature>
<proteinExistence type="predicted"/>
<dbReference type="InterPro" id="IPR016187">
    <property type="entry name" value="CTDL_fold"/>
</dbReference>
<evidence type="ECO:0000256" key="1">
    <source>
        <dbReference type="ARBA" id="ARBA00022729"/>
    </source>
</evidence>
<dbReference type="SMART" id="SM00034">
    <property type="entry name" value="CLECT"/>
    <property type="match status" value="1"/>
</dbReference>
<evidence type="ECO:0000256" key="2">
    <source>
        <dbReference type="ARBA" id="ARBA00022734"/>
    </source>
</evidence>
<keyword evidence="4" id="KW-0176">Collagen</keyword>
<dbReference type="InterPro" id="IPR018378">
    <property type="entry name" value="C-type_lectin_CS"/>
</dbReference>
<dbReference type="InterPro" id="IPR051077">
    <property type="entry name" value="Ca-dependent_lectin"/>
</dbReference>
<evidence type="ECO:0000313" key="10">
    <source>
        <dbReference type="Proteomes" id="UP000694403"/>
    </source>
</evidence>
<feature type="chain" id="PRO_5034977326" description="C-type lectin domain-containing protein" evidence="7">
    <location>
        <begin position="23"/>
        <end position="247"/>
    </location>
</feature>
<keyword evidence="5" id="KW-1015">Disulfide bond</keyword>
<reference evidence="9" key="2">
    <citation type="submission" date="2025-09" db="UniProtKB">
        <authorList>
            <consortium name="Ensembl"/>
        </authorList>
    </citation>
    <scope>IDENTIFICATION</scope>
</reference>
<dbReference type="PROSITE" id="PS50041">
    <property type="entry name" value="C_TYPE_LECTIN_2"/>
    <property type="match status" value="1"/>
</dbReference>
<dbReference type="FunFam" id="3.10.100.10:FF:000045">
    <property type="entry name" value="Pulmonary surfactant-associated protein D"/>
    <property type="match status" value="1"/>
</dbReference>
<dbReference type="PROSITE" id="PS00615">
    <property type="entry name" value="C_TYPE_LECTIN_1"/>
    <property type="match status" value="1"/>
</dbReference>
<keyword evidence="10" id="KW-1185">Reference proteome</keyword>
<dbReference type="AlphaFoldDB" id="A0A8C3XT54"/>
<dbReference type="GO" id="GO:0005771">
    <property type="term" value="C:multivesicular body"/>
    <property type="evidence" value="ECO:0007669"/>
    <property type="project" value="TreeGrafter"/>
</dbReference>
<keyword evidence="1 7" id="KW-0732">Signal</keyword>
<evidence type="ECO:0000256" key="5">
    <source>
        <dbReference type="ARBA" id="ARBA00023157"/>
    </source>
</evidence>
<evidence type="ECO:0000259" key="8">
    <source>
        <dbReference type="PROSITE" id="PS50041"/>
    </source>
</evidence>
<keyword evidence="3" id="KW-0106">Calcium</keyword>
<dbReference type="Pfam" id="PF00059">
    <property type="entry name" value="Lectin_C"/>
    <property type="match status" value="1"/>
</dbReference>
<evidence type="ECO:0000256" key="4">
    <source>
        <dbReference type="ARBA" id="ARBA00023119"/>
    </source>
</evidence>
<feature type="region of interest" description="Disordered" evidence="6">
    <location>
        <begin position="47"/>
        <end position="91"/>
    </location>
</feature>
<keyword evidence="2" id="KW-0430">Lectin</keyword>
<dbReference type="PANTHER" id="PTHR24024">
    <property type="entry name" value="PULMONARY SURFACTANT-ASSOCIATED PROTEIN A"/>
    <property type="match status" value="1"/>
</dbReference>
<evidence type="ECO:0000256" key="6">
    <source>
        <dbReference type="SAM" id="MobiDB-lite"/>
    </source>
</evidence>
<dbReference type="InterPro" id="IPR008160">
    <property type="entry name" value="Collagen"/>
</dbReference>
<evidence type="ECO:0000256" key="3">
    <source>
        <dbReference type="ARBA" id="ARBA00022837"/>
    </source>
</evidence>
<organism evidence="9 10">
    <name type="scientific">Chelydra serpentina</name>
    <name type="common">Snapping turtle</name>
    <name type="synonym">Testudo serpentina</name>
    <dbReference type="NCBI Taxonomy" id="8475"/>
    <lineage>
        <taxon>Eukaryota</taxon>
        <taxon>Metazoa</taxon>
        <taxon>Chordata</taxon>
        <taxon>Craniata</taxon>
        <taxon>Vertebrata</taxon>
        <taxon>Euteleostomi</taxon>
        <taxon>Archelosauria</taxon>
        <taxon>Testudinata</taxon>
        <taxon>Testudines</taxon>
        <taxon>Cryptodira</taxon>
        <taxon>Durocryptodira</taxon>
        <taxon>Americhelydia</taxon>
        <taxon>Chelydroidea</taxon>
        <taxon>Chelydridae</taxon>
        <taxon>Chelydra</taxon>
    </lineage>
</organism>
<dbReference type="InterPro" id="IPR001304">
    <property type="entry name" value="C-type_lectin-like"/>
</dbReference>
<dbReference type="GO" id="GO:0005615">
    <property type="term" value="C:extracellular space"/>
    <property type="evidence" value="ECO:0007669"/>
    <property type="project" value="TreeGrafter"/>
</dbReference>
<dbReference type="Pfam" id="PF01391">
    <property type="entry name" value="Collagen"/>
    <property type="match status" value="1"/>
</dbReference>
<dbReference type="Ensembl" id="ENSCSRT00000023163.1">
    <property type="protein sequence ID" value="ENSCSRP00000022188.1"/>
    <property type="gene ID" value="ENSCSRG00000016727.1"/>
</dbReference>
<dbReference type="GO" id="GO:0030246">
    <property type="term" value="F:carbohydrate binding"/>
    <property type="evidence" value="ECO:0007669"/>
    <property type="project" value="UniProtKB-KW"/>
</dbReference>
<accession>A0A8C3XT54</accession>
<dbReference type="Proteomes" id="UP000694403">
    <property type="component" value="Unplaced"/>
</dbReference>
<name>A0A8C3XT54_CHESE</name>